<evidence type="ECO:0000313" key="2">
    <source>
        <dbReference type="Proteomes" id="UP001059380"/>
    </source>
</evidence>
<dbReference type="KEGG" id="orp:MOP44_15760"/>
<keyword evidence="2" id="KW-1185">Reference proteome</keyword>
<dbReference type="Proteomes" id="UP001059380">
    <property type="component" value="Chromosome"/>
</dbReference>
<sequence length="226" mass="25240">MVAAREKFLGERHFLPLAETIVEACKTHASDARFVMEAGAGIGYYIAHVLEALPLTVGLALDLSKFAARRAARAHVRLDAVVTDVIEKLPLKSESVDLALNIFAPRPVPELVRTLHREGRLVVAFPADQHMQEVRNAIGMLTVDPRKEWRISKSLHPSFRLLDAKRCQWKMKLQHNDVEAMVLMGPSARHIDASTVPARIARLDPRMEVTGAVNIHVYERAKHGNT</sequence>
<evidence type="ECO:0008006" key="3">
    <source>
        <dbReference type="Google" id="ProtNLM"/>
    </source>
</evidence>
<accession>A0A9J7BJR1</accession>
<dbReference type="RefSeq" id="WP_260791060.1">
    <property type="nucleotide sequence ID" value="NZ_CP093313.1"/>
</dbReference>
<reference evidence="1" key="1">
    <citation type="submission" date="2021-04" db="EMBL/GenBank/DDBJ databases">
        <title>Phylogenetic analysis of Acidobacteriaceae.</title>
        <authorList>
            <person name="Qiu L."/>
            <person name="Zhang Q."/>
        </authorList>
    </citation>
    <scope>NUCLEOTIDE SEQUENCE</scope>
    <source>
        <strain evidence="1">DSM 25168</strain>
    </source>
</reference>
<dbReference type="SUPFAM" id="SSF53335">
    <property type="entry name" value="S-adenosyl-L-methionine-dependent methyltransferases"/>
    <property type="match status" value="1"/>
</dbReference>
<dbReference type="InterPro" id="IPR029063">
    <property type="entry name" value="SAM-dependent_MTases_sf"/>
</dbReference>
<gene>
    <name evidence="1" type="ORF">MOP44_15760</name>
</gene>
<name>A0A9J7BJR1_9BACT</name>
<proteinExistence type="predicted"/>
<protein>
    <recommendedName>
        <fullName evidence="3">Methyltransferase domain-containing protein</fullName>
    </recommendedName>
</protein>
<organism evidence="1 2">
    <name type="scientific">Occallatibacter riparius</name>
    <dbReference type="NCBI Taxonomy" id="1002689"/>
    <lineage>
        <taxon>Bacteria</taxon>
        <taxon>Pseudomonadati</taxon>
        <taxon>Acidobacteriota</taxon>
        <taxon>Terriglobia</taxon>
        <taxon>Terriglobales</taxon>
        <taxon>Acidobacteriaceae</taxon>
        <taxon>Occallatibacter</taxon>
    </lineage>
</organism>
<dbReference type="Gene3D" id="3.40.50.150">
    <property type="entry name" value="Vaccinia Virus protein VP39"/>
    <property type="match status" value="1"/>
</dbReference>
<evidence type="ECO:0000313" key="1">
    <source>
        <dbReference type="EMBL" id="UWZ82026.1"/>
    </source>
</evidence>
<dbReference type="EMBL" id="CP093313">
    <property type="protein sequence ID" value="UWZ82026.1"/>
    <property type="molecule type" value="Genomic_DNA"/>
</dbReference>
<dbReference type="AlphaFoldDB" id="A0A9J7BJR1"/>